<evidence type="ECO:0000313" key="1">
    <source>
        <dbReference type="EMBL" id="AWL03377.1"/>
    </source>
</evidence>
<keyword evidence="2" id="KW-1185">Reference proteome</keyword>
<protein>
    <submittedName>
        <fullName evidence="1">Uncharacterized protein</fullName>
    </submittedName>
</protein>
<name>A0A2S2DDG0_9BURK</name>
<proteinExistence type="predicted"/>
<dbReference type="EMBL" id="CP029343">
    <property type="protein sequence ID" value="AWL03377.1"/>
    <property type="molecule type" value="Genomic_DNA"/>
</dbReference>
<dbReference type="AlphaFoldDB" id="A0A2S2DDG0"/>
<accession>A0A2S2DDG0</accession>
<reference evidence="1 2" key="1">
    <citation type="submission" date="2018-05" db="EMBL/GenBank/DDBJ databases">
        <title>Complete genome sequence of Massilia oculi sp. nov. CCUG 43427T (=DSM 26321T), the type strain of M. oculi, and comparison with genome sequences of other Massilia strains.</title>
        <authorList>
            <person name="Zhu B."/>
        </authorList>
    </citation>
    <scope>NUCLEOTIDE SEQUENCE [LARGE SCALE GENOMIC DNA]</scope>
    <source>
        <strain evidence="1 2">CCUG 43427</strain>
    </source>
</reference>
<gene>
    <name evidence="1" type="ORF">DIR46_02195</name>
</gene>
<dbReference type="RefSeq" id="WP_109343780.1">
    <property type="nucleotide sequence ID" value="NZ_CP029343.1"/>
</dbReference>
<dbReference type="KEGG" id="mtim:DIR46_02195"/>
<sequence>MIAIQRIHRGPFRIVRRLARKLFKPLRLAVIRHQLALSEQNIRAIDDARITAICAINAEHRFQVDLMRKQREVEAW</sequence>
<organism evidence="1 2">
    <name type="scientific">Massilia oculi</name>
    <dbReference type="NCBI Taxonomy" id="945844"/>
    <lineage>
        <taxon>Bacteria</taxon>
        <taxon>Pseudomonadati</taxon>
        <taxon>Pseudomonadota</taxon>
        <taxon>Betaproteobacteria</taxon>
        <taxon>Burkholderiales</taxon>
        <taxon>Oxalobacteraceae</taxon>
        <taxon>Telluria group</taxon>
        <taxon>Massilia</taxon>
    </lineage>
</organism>
<evidence type="ECO:0000313" key="2">
    <source>
        <dbReference type="Proteomes" id="UP000245820"/>
    </source>
</evidence>
<dbReference type="Proteomes" id="UP000245820">
    <property type="component" value="Chromosome"/>
</dbReference>